<evidence type="ECO:0000313" key="12">
    <source>
        <dbReference type="Proteomes" id="UP001652623"/>
    </source>
</evidence>
<keyword evidence="7 10" id="KW-0472">Membrane</keyword>
<evidence type="ECO:0000256" key="5">
    <source>
        <dbReference type="ARBA" id="ARBA00022989"/>
    </source>
</evidence>
<keyword evidence="9" id="KW-0407">Ion channel</keyword>
<dbReference type="SUPFAM" id="SSF81324">
    <property type="entry name" value="Voltage-gated potassium channels"/>
    <property type="match status" value="1"/>
</dbReference>
<feature type="transmembrane region" description="Helical" evidence="10">
    <location>
        <begin position="89"/>
        <end position="107"/>
    </location>
</feature>
<dbReference type="Gene3D" id="2.60.120.10">
    <property type="entry name" value="Jelly Rolls"/>
    <property type="match status" value="1"/>
</dbReference>
<evidence type="ECO:0000256" key="10">
    <source>
        <dbReference type="SAM" id="Phobius"/>
    </source>
</evidence>
<evidence type="ECO:0000313" key="14">
    <source>
        <dbReference type="RefSeq" id="XP_060675340.1"/>
    </source>
</evidence>
<evidence type="ECO:0000313" key="13">
    <source>
        <dbReference type="RefSeq" id="XP_048325810.2"/>
    </source>
</evidence>
<feature type="transmembrane region" description="Helical" evidence="10">
    <location>
        <begin position="50"/>
        <end position="68"/>
    </location>
</feature>
<accession>A0ABM3ICY9</accession>
<sequence length="674" mass="78047">MAQSITRNIALGGNSESSEENKRPSWKEKLKDFKEILNPGGKYPYRWKNIFLWACVIAVSTDPLFLYIPTIFDHKKCVAPDQKMEIAALLCRAFSDVFFITDIYYQIVTKSVMSESFEVTTITRKLWRYSISVDVLAVLPLTQVGVIYLFFKRSLWRSFVNFLLVCQYTIRIVRMYLAFSELKRTPKALGPKTKGVLNLFLYVTSSHVLGAFWYFLSVQRQTACWRTACRNHHISACVHANFECTDHLWAKPAFLNEFCPVDPPQDPPNPDVFNFGIFTDAIRLRILGPVDFPKKFFHSYRWGLQNLSSFGQNLKTSPYVWEVCFACLITVMGLLLFTYLIGNIQTYMQMAVKRSEEIRKSMRKSMRIKDEEFKIIFGDKFPPKLKIVLMGSIQNANENHENIDWQNVLASFKGPTGPFTKEEIGFMCRKSVSPGFGNEKEIQKLSADLWLHNNNIPSYLKTIIRLYVEWNLEYSKDVNLQTVLSVLPLKHKESLKIYFCLATLKKVPILRNMGVKVLEGFICYLKPVVYSEHSYIIRKGEPLDLMLFITQGVVWSYAAKNDNDGSNYGFTSFKRLERGDYYGEELLKETLTSPDLVSSFPISSLNVKCHTKVEAFVLTANDLMAFKSKHDWLFTNKHSIDPAETKWEWASHAIQNVWRRHVIDHNAQTRPLLR</sequence>
<evidence type="ECO:0000256" key="1">
    <source>
        <dbReference type="ARBA" id="ARBA00004141"/>
    </source>
</evidence>
<dbReference type="SUPFAM" id="SSF51206">
    <property type="entry name" value="cAMP-binding domain-like"/>
    <property type="match status" value="1"/>
</dbReference>
<dbReference type="PANTHER" id="PTHR45651:SF68">
    <property type="entry name" value="ION TRANSPORT DOMAIN-CONTAINING PROTEIN"/>
    <property type="match status" value="1"/>
</dbReference>
<evidence type="ECO:0000256" key="4">
    <source>
        <dbReference type="ARBA" id="ARBA00022692"/>
    </source>
</evidence>
<feature type="transmembrane region" description="Helical" evidence="10">
    <location>
        <begin position="127"/>
        <end position="151"/>
    </location>
</feature>
<evidence type="ECO:0000256" key="8">
    <source>
        <dbReference type="ARBA" id="ARBA00023286"/>
    </source>
</evidence>
<reference evidence="13 14" key="1">
    <citation type="submission" date="2025-05" db="UniProtKB">
        <authorList>
            <consortium name="RefSeq"/>
        </authorList>
    </citation>
    <scope>IDENTIFICATION</scope>
    <source>
        <tissue evidence="13 14">Seedling</tissue>
    </source>
</reference>
<dbReference type="GeneID" id="107414559"/>
<dbReference type="InterPro" id="IPR018490">
    <property type="entry name" value="cNMP-bd_dom_sf"/>
</dbReference>
<evidence type="ECO:0000256" key="7">
    <source>
        <dbReference type="ARBA" id="ARBA00023136"/>
    </source>
</evidence>
<keyword evidence="8" id="KW-1071">Ligand-gated ion channel</keyword>
<dbReference type="InterPro" id="IPR014710">
    <property type="entry name" value="RmlC-like_jellyroll"/>
</dbReference>
<organism evidence="12 13">
    <name type="scientific">Ziziphus jujuba</name>
    <name type="common">Chinese jujube</name>
    <name type="synonym">Ziziphus sativa</name>
    <dbReference type="NCBI Taxonomy" id="326968"/>
    <lineage>
        <taxon>Eukaryota</taxon>
        <taxon>Viridiplantae</taxon>
        <taxon>Streptophyta</taxon>
        <taxon>Embryophyta</taxon>
        <taxon>Tracheophyta</taxon>
        <taxon>Spermatophyta</taxon>
        <taxon>Magnoliopsida</taxon>
        <taxon>eudicotyledons</taxon>
        <taxon>Gunneridae</taxon>
        <taxon>Pentapetalae</taxon>
        <taxon>rosids</taxon>
        <taxon>fabids</taxon>
        <taxon>Rosales</taxon>
        <taxon>Rhamnaceae</taxon>
        <taxon>Paliureae</taxon>
        <taxon>Ziziphus</taxon>
    </lineage>
</organism>
<dbReference type="RefSeq" id="XP_048325810.2">
    <property type="nucleotide sequence ID" value="XM_048469853.2"/>
</dbReference>
<protein>
    <submittedName>
        <fullName evidence="13 14">Cyclic nucleotide-gated ion channel 1</fullName>
    </submittedName>
</protein>
<comment type="subcellular location">
    <subcellularLocation>
        <location evidence="1">Membrane</location>
        <topology evidence="1">Multi-pass membrane protein</topology>
    </subcellularLocation>
</comment>
<dbReference type="RefSeq" id="XP_060675340.1">
    <property type="nucleotide sequence ID" value="XM_060819357.1"/>
</dbReference>
<keyword evidence="6" id="KW-0406">Ion transport</keyword>
<dbReference type="CDD" id="cd00038">
    <property type="entry name" value="CAP_ED"/>
    <property type="match status" value="1"/>
</dbReference>
<evidence type="ECO:0000256" key="3">
    <source>
        <dbReference type="ARBA" id="ARBA00022448"/>
    </source>
</evidence>
<keyword evidence="4 10" id="KW-0812">Transmembrane</keyword>
<evidence type="ECO:0000259" key="11">
    <source>
        <dbReference type="PROSITE" id="PS50042"/>
    </source>
</evidence>
<dbReference type="PROSITE" id="PS50042">
    <property type="entry name" value="CNMP_BINDING_3"/>
    <property type="match status" value="1"/>
</dbReference>
<dbReference type="Pfam" id="PF00520">
    <property type="entry name" value="Ion_trans"/>
    <property type="match status" value="1"/>
</dbReference>
<proteinExistence type="inferred from homology"/>
<comment type="similarity">
    <text evidence="2">Belongs to the cyclic nucleotide-gated cation channel (TC 1.A.1.5) family.</text>
</comment>
<name>A0ABM3ICY9_ZIZJJ</name>
<gene>
    <name evidence="13 14" type="primary">LOC107414559</name>
</gene>
<keyword evidence="5 10" id="KW-1133">Transmembrane helix</keyword>
<keyword evidence="3" id="KW-0813">Transport</keyword>
<feature type="transmembrane region" description="Helical" evidence="10">
    <location>
        <begin position="319"/>
        <end position="341"/>
    </location>
</feature>
<evidence type="ECO:0000256" key="2">
    <source>
        <dbReference type="ARBA" id="ARBA00010486"/>
    </source>
</evidence>
<feature type="transmembrane region" description="Helical" evidence="10">
    <location>
        <begin position="199"/>
        <end position="216"/>
    </location>
</feature>
<dbReference type="InterPro" id="IPR000595">
    <property type="entry name" value="cNMP-bd_dom"/>
</dbReference>
<dbReference type="Proteomes" id="UP001652623">
    <property type="component" value="Chromosome 8"/>
</dbReference>
<dbReference type="PANTHER" id="PTHR45651">
    <property type="entry name" value="CYCLIC NUCLEOTIDE-GATED ION CHANNEL 15-RELATED-RELATED"/>
    <property type="match status" value="1"/>
</dbReference>
<feature type="domain" description="Cyclic nucleotide-binding" evidence="11">
    <location>
        <begin position="509"/>
        <end position="587"/>
    </location>
</feature>
<dbReference type="Gene3D" id="1.10.287.70">
    <property type="match status" value="1"/>
</dbReference>
<evidence type="ECO:0000256" key="9">
    <source>
        <dbReference type="ARBA" id="ARBA00023303"/>
    </source>
</evidence>
<keyword evidence="12" id="KW-1185">Reference proteome</keyword>
<dbReference type="InterPro" id="IPR005821">
    <property type="entry name" value="Ion_trans_dom"/>
</dbReference>
<evidence type="ECO:0000256" key="6">
    <source>
        <dbReference type="ARBA" id="ARBA00023065"/>
    </source>
</evidence>